<proteinExistence type="predicted"/>
<keyword evidence="3" id="KW-1185">Reference proteome</keyword>
<evidence type="ECO:0000313" key="2">
    <source>
        <dbReference type="EMBL" id="KNE73011.1"/>
    </source>
</evidence>
<accession>A0A0L0TEC5</accession>
<evidence type="ECO:0000313" key="3">
    <source>
        <dbReference type="Proteomes" id="UP000054350"/>
    </source>
</evidence>
<organism evidence="2 3">
    <name type="scientific">Allomyces macrogynus (strain ATCC 38327)</name>
    <name type="common">Allomyces javanicus var. macrogynus</name>
    <dbReference type="NCBI Taxonomy" id="578462"/>
    <lineage>
        <taxon>Eukaryota</taxon>
        <taxon>Fungi</taxon>
        <taxon>Fungi incertae sedis</taxon>
        <taxon>Blastocladiomycota</taxon>
        <taxon>Blastocladiomycetes</taxon>
        <taxon>Blastocladiales</taxon>
        <taxon>Blastocladiaceae</taxon>
        <taxon>Allomyces</taxon>
    </lineage>
</organism>
<evidence type="ECO:0000256" key="1">
    <source>
        <dbReference type="SAM" id="MobiDB-lite"/>
    </source>
</evidence>
<dbReference type="Proteomes" id="UP000054350">
    <property type="component" value="Unassembled WGS sequence"/>
</dbReference>
<name>A0A0L0TEC5_ALLM3</name>
<dbReference type="EMBL" id="GG745386">
    <property type="protein sequence ID" value="KNE73011.1"/>
    <property type="molecule type" value="Genomic_DNA"/>
</dbReference>
<dbReference type="AlphaFoldDB" id="A0A0L0TEC5"/>
<reference evidence="2 3" key="1">
    <citation type="submission" date="2009-11" db="EMBL/GenBank/DDBJ databases">
        <title>Annotation of Allomyces macrogynus ATCC 38327.</title>
        <authorList>
            <consortium name="The Broad Institute Genome Sequencing Platform"/>
            <person name="Russ C."/>
            <person name="Cuomo C."/>
            <person name="Burger G."/>
            <person name="Gray M.W."/>
            <person name="Holland P.W.H."/>
            <person name="King N."/>
            <person name="Lang F.B.F."/>
            <person name="Roger A.J."/>
            <person name="Ruiz-Trillo I."/>
            <person name="Young S.K."/>
            <person name="Zeng Q."/>
            <person name="Gargeya S."/>
            <person name="Fitzgerald M."/>
            <person name="Haas B."/>
            <person name="Abouelleil A."/>
            <person name="Alvarado L."/>
            <person name="Arachchi H.M."/>
            <person name="Berlin A."/>
            <person name="Chapman S.B."/>
            <person name="Gearin G."/>
            <person name="Goldberg J."/>
            <person name="Griggs A."/>
            <person name="Gujja S."/>
            <person name="Hansen M."/>
            <person name="Heiman D."/>
            <person name="Howarth C."/>
            <person name="Larimer J."/>
            <person name="Lui A."/>
            <person name="MacDonald P.J.P."/>
            <person name="McCowen C."/>
            <person name="Montmayeur A."/>
            <person name="Murphy C."/>
            <person name="Neiman D."/>
            <person name="Pearson M."/>
            <person name="Priest M."/>
            <person name="Roberts A."/>
            <person name="Saif S."/>
            <person name="Shea T."/>
            <person name="Sisk P."/>
            <person name="Stolte C."/>
            <person name="Sykes S."/>
            <person name="Wortman J."/>
            <person name="Nusbaum C."/>
            <person name="Birren B."/>
        </authorList>
    </citation>
    <scope>NUCLEOTIDE SEQUENCE [LARGE SCALE GENOMIC DNA]</scope>
    <source>
        <strain evidence="2 3">ATCC 38327</strain>
    </source>
</reference>
<feature type="region of interest" description="Disordered" evidence="1">
    <location>
        <begin position="59"/>
        <end position="82"/>
    </location>
</feature>
<protein>
    <submittedName>
        <fullName evidence="2">Uncharacterized protein</fullName>
    </submittedName>
</protein>
<dbReference type="VEuPathDB" id="FungiDB:AMAG_20666"/>
<feature type="compositionally biased region" description="Basic residues" evidence="1">
    <location>
        <begin position="65"/>
        <end position="76"/>
    </location>
</feature>
<reference evidence="3" key="2">
    <citation type="submission" date="2009-11" db="EMBL/GenBank/DDBJ databases">
        <title>The Genome Sequence of Allomyces macrogynus strain ATCC 38327.</title>
        <authorList>
            <consortium name="The Broad Institute Genome Sequencing Platform"/>
            <person name="Russ C."/>
            <person name="Cuomo C."/>
            <person name="Shea T."/>
            <person name="Young S.K."/>
            <person name="Zeng Q."/>
            <person name="Koehrsen M."/>
            <person name="Haas B."/>
            <person name="Borodovsky M."/>
            <person name="Guigo R."/>
            <person name="Alvarado L."/>
            <person name="Berlin A."/>
            <person name="Borenstein D."/>
            <person name="Chen Z."/>
            <person name="Engels R."/>
            <person name="Freedman E."/>
            <person name="Gellesch M."/>
            <person name="Goldberg J."/>
            <person name="Griggs A."/>
            <person name="Gujja S."/>
            <person name="Heiman D."/>
            <person name="Hepburn T."/>
            <person name="Howarth C."/>
            <person name="Jen D."/>
            <person name="Larson L."/>
            <person name="Lewis B."/>
            <person name="Mehta T."/>
            <person name="Park D."/>
            <person name="Pearson M."/>
            <person name="Roberts A."/>
            <person name="Saif S."/>
            <person name="Shenoy N."/>
            <person name="Sisk P."/>
            <person name="Stolte C."/>
            <person name="Sykes S."/>
            <person name="Walk T."/>
            <person name="White J."/>
            <person name="Yandava C."/>
            <person name="Burger G."/>
            <person name="Gray M.W."/>
            <person name="Holland P.W.H."/>
            <person name="King N."/>
            <person name="Lang F.B.F."/>
            <person name="Roger A.J."/>
            <person name="Ruiz-Trillo I."/>
            <person name="Lander E."/>
            <person name="Nusbaum C."/>
        </authorList>
    </citation>
    <scope>NUCLEOTIDE SEQUENCE [LARGE SCALE GENOMIC DNA]</scope>
    <source>
        <strain evidence="3">ATCC 38327</strain>
    </source>
</reference>
<gene>
    <name evidence="2" type="ORF">AMAG_20666</name>
</gene>
<sequence>MMVVPTQHTRAAAAAPPAAPVPAVVPITVPFVVGTATGKSHSVPVNLQRVLHLVKAAAPPPPVVKKPRKPVARRTSHGPPVVRAADKPLVRNLSLLRSSQKMQAVLLQGGVGAADGAV</sequence>